<organism evidence="6 7">
    <name type="scientific">Saccharothrix texasensis</name>
    <dbReference type="NCBI Taxonomy" id="103734"/>
    <lineage>
        <taxon>Bacteria</taxon>
        <taxon>Bacillati</taxon>
        <taxon>Actinomycetota</taxon>
        <taxon>Actinomycetes</taxon>
        <taxon>Pseudonocardiales</taxon>
        <taxon>Pseudonocardiaceae</taxon>
        <taxon>Saccharothrix</taxon>
    </lineage>
</organism>
<comment type="caution">
    <text evidence="6">The sequence shown here is derived from an EMBL/GenBank/DDBJ whole genome shotgun (WGS) entry which is preliminary data.</text>
</comment>
<dbReference type="Gene3D" id="3.40.190.80">
    <property type="match status" value="1"/>
</dbReference>
<gene>
    <name evidence="6" type="ORF">EDD40_0492</name>
</gene>
<feature type="binding site" evidence="5">
    <location>
        <position position="86"/>
    </location>
    <ligand>
        <name>Mg(2+)</name>
        <dbReference type="ChEBI" id="CHEBI:18420"/>
        <label>1</label>
        <note>catalytic</note>
    </ligand>
</feature>
<dbReference type="EC" id="3.1.3.25" evidence="2"/>
<sequence>MTAPTPDYTEFIESCLREASDVATRMRGVGRAAVKPDDVNQVVTDADLALGALLTGRIGDEYPGHAILEEESGETPGEHGTSWIVDPLDGTSNYAVGSPLYGVMMAVVGPDGVLAGGMALPAFGTVYVAQSGRGATRDGRPLEPLPTTALEHSLVAYGMDKGPAELMAAEGRLVAAIGTACLGVRMSNSVFDLCMVAEGAYGAYVHRGCRIWDVAAAVCVLGECGGRCTDLDGRPLDLTRPLEKADRIFEVCFASAAAHPSLVTAIASAVPAPEED</sequence>
<protein>
    <recommendedName>
        <fullName evidence="2">inositol-phosphate phosphatase</fullName>
        <ecNumber evidence="2">3.1.3.25</ecNumber>
    </recommendedName>
</protein>
<dbReference type="RefSeq" id="WP_123741443.1">
    <property type="nucleotide sequence ID" value="NZ_RJKM01000001.1"/>
</dbReference>
<dbReference type="PANTHER" id="PTHR20854">
    <property type="entry name" value="INOSITOL MONOPHOSPHATASE"/>
    <property type="match status" value="1"/>
</dbReference>
<evidence type="ECO:0000256" key="1">
    <source>
        <dbReference type="ARBA" id="ARBA00001033"/>
    </source>
</evidence>
<comment type="catalytic activity">
    <reaction evidence="1">
        <text>a myo-inositol phosphate + H2O = myo-inositol + phosphate</text>
        <dbReference type="Rhea" id="RHEA:24056"/>
        <dbReference type="ChEBI" id="CHEBI:15377"/>
        <dbReference type="ChEBI" id="CHEBI:17268"/>
        <dbReference type="ChEBI" id="CHEBI:43474"/>
        <dbReference type="ChEBI" id="CHEBI:84139"/>
        <dbReference type="EC" id="3.1.3.25"/>
    </reaction>
</comment>
<dbReference type="GO" id="GO:0046872">
    <property type="term" value="F:metal ion binding"/>
    <property type="evidence" value="ECO:0007669"/>
    <property type="project" value="UniProtKB-KW"/>
</dbReference>
<evidence type="ECO:0000256" key="2">
    <source>
        <dbReference type="ARBA" id="ARBA00013106"/>
    </source>
</evidence>
<dbReference type="InterPro" id="IPR000760">
    <property type="entry name" value="Inositol_monophosphatase-like"/>
</dbReference>
<feature type="binding site" evidence="5">
    <location>
        <position position="213"/>
    </location>
    <ligand>
        <name>Mg(2+)</name>
        <dbReference type="ChEBI" id="CHEBI:18420"/>
        <label>1</label>
        <note>catalytic</note>
    </ligand>
</feature>
<feature type="binding site" evidence="5">
    <location>
        <position position="70"/>
    </location>
    <ligand>
        <name>Mg(2+)</name>
        <dbReference type="ChEBI" id="CHEBI:18420"/>
        <label>1</label>
        <note>catalytic</note>
    </ligand>
</feature>
<dbReference type="Pfam" id="PF00459">
    <property type="entry name" value="Inositol_P"/>
    <property type="match status" value="1"/>
</dbReference>
<keyword evidence="4 5" id="KW-0460">Magnesium</keyword>
<reference evidence="6 7" key="1">
    <citation type="submission" date="2018-11" db="EMBL/GenBank/DDBJ databases">
        <title>Sequencing the genomes of 1000 actinobacteria strains.</title>
        <authorList>
            <person name="Klenk H.-P."/>
        </authorList>
    </citation>
    <scope>NUCLEOTIDE SEQUENCE [LARGE SCALE GENOMIC DNA]</scope>
    <source>
        <strain evidence="6 7">DSM 44231</strain>
    </source>
</reference>
<dbReference type="GO" id="GO:0008934">
    <property type="term" value="F:inositol monophosphate 1-phosphatase activity"/>
    <property type="evidence" value="ECO:0007669"/>
    <property type="project" value="TreeGrafter"/>
</dbReference>
<dbReference type="AlphaFoldDB" id="A0A3N1GYA9"/>
<dbReference type="EMBL" id="RJKM01000001">
    <property type="protein sequence ID" value="ROP35270.1"/>
    <property type="molecule type" value="Genomic_DNA"/>
</dbReference>
<evidence type="ECO:0000256" key="3">
    <source>
        <dbReference type="ARBA" id="ARBA00022723"/>
    </source>
</evidence>
<dbReference type="PANTHER" id="PTHR20854:SF4">
    <property type="entry name" value="INOSITOL-1-MONOPHOSPHATASE-RELATED"/>
    <property type="match status" value="1"/>
</dbReference>
<evidence type="ECO:0000313" key="6">
    <source>
        <dbReference type="EMBL" id="ROP35270.1"/>
    </source>
</evidence>
<dbReference type="GO" id="GO:0006020">
    <property type="term" value="P:inositol metabolic process"/>
    <property type="evidence" value="ECO:0007669"/>
    <property type="project" value="TreeGrafter"/>
</dbReference>
<comment type="cofactor">
    <cofactor evidence="5">
        <name>Mg(2+)</name>
        <dbReference type="ChEBI" id="CHEBI:18420"/>
    </cofactor>
</comment>
<dbReference type="CDD" id="cd01637">
    <property type="entry name" value="IMPase_like"/>
    <property type="match status" value="1"/>
</dbReference>
<dbReference type="GO" id="GO:0007165">
    <property type="term" value="P:signal transduction"/>
    <property type="evidence" value="ECO:0007669"/>
    <property type="project" value="TreeGrafter"/>
</dbReference>
<dbReference type="InterPro" id="IPR020550">
    <property type="entry name" value="Inositol_monophosphatase_CS"/>
</dbReference>
<dbReference type="OrthoDB" id="9772456at2"/>
<keyword evidence="3 5" id="KW-0479">Metal-binding</keyword>
<keyword evidence="7" id="KW-1185">Reference proteome</keyword>
<dbReference type="SUPFAM" id="SSF56655">
    <property type="entry name" value="Carbohydrate phosphatase"/>
    <property type="match status" value="1"/>
</dbReference>
<name>A0A3N1GYA9_9PSEU</name>
<dbReference type="PRINTS" id="PR00377">
    <property type="entry name" value="IMPHPHTASES"/>
</dbReference>
<proteinExistence type="predicted"/>
<dbReference type="Gene3D" id="3.30.540.10">
    <property type="entry name" value="Fructose-1,6-Bisphosphatase, subunit A, domain 1"/>
    <property type="match status" value="1"/>
</dbReference>
<evidence type="ECO:0000313" key="7">
    <source>
        <dbReference type="Proteomes" id="UP000268727"/>
    </source>
</evidence>
<dbReference type="PROSITE" id="PS00630">
    <property type="entry name" value="IMP_2"/>
    <property type="match status" value="1"/>
</dbReference>
<dbReference type="GO" id="GO:0046854">
    <property type="term" value="P:phosphatidylinositol phosphate biosynthetic process"/>
    <property type="evidence" value="ECO:0007669"/>
    <property type="project" value="InterPro"/>
</dbReference>
<evidence type="ECO:0000256" key="5">
    <source>
        <dbReference type="PIRSR" id="PIRSR600760-2"/>
    </source>
</evidence>
<feature type="binding site" evidence="5">
    <location>
        <position position="89"/>
    </location>
    <ligand>
        <name>Mg(2+)</name>
        <dbReference type="ChEBI" id="CHEBI:18420"/>
        <label>1</label>
        <note>catalytic</note>
    </ligand>
</feature>
<feature type="binding site" evidence="5">
    <location>
        <position position="88"/>
    </location>
    <ligand>
        <name>Mg(2+)</name>
        <dbReference type="ChEBI" id="CHEBI:18420"/>
        <label>1</label>
        <note>catalytic</note>
    </ligand>
</feature>
<accession>A0A3N1GYA9</accession>
<dbReference type="Proteomes" id="UP000268727">
    <property type="component" value="Unassembled WGS sequence"/>
</dbReference>
<evidence type="ECO:0000256" key="4">
    <source>
        <dbReference type="ARBA" id="ARBA00022842"/>
    </source>
</evidence>